<gene>
    <name evidence="7" type="ORF">GPUN_1973</name>
</gene>
<dbReference type="eggNOG" id="COG0457">
    <property type="taxonomic scope" value="Bacteria"/>
</dbReference>
<dbReference type="STRING" id="56804.BAE46_07025"/>
<evidence type="ECO:0000313" key="8">
    <source>
        <dbReference type="Proteomes" id="UP000053586"/>
    </source>
</evidence>
<dbReference type="GO" id="GO:0016020">
    <property type="term" value="C:membrane"/>
    <property type="evidence" value="ECO:0007669"/>
    <property type="project" value="UniProtKB-SubCell"/>
</dbReference>
<dbReference type="PANTHER" id="PTHR30332:SF24">
    <property type="entry name" value="SECRETIN GSPD-RELATED"/>
    <property type="match status" value="1"/>
</dbReference>
<dbReference type="InterPro" id="IPR001775">
    <property type="entry name" value="GspD/PilQ"/>
</dbReference>
<keyword evidence="8" id="KW-1185">Reference proteome</keyword>
<dbReference type="AlphaFoldDB" id="H5TCR1"/>
<feature type="domain" description="Type II/III secretion system secretin-like" evidence="6">
    <location>
        <begin position="387"/>
        <end position="544"/>
    </location>
</feature>
<dbReference type="InterPro" id="IPR004846">
    <property type="entry name" value="T2SS/T3SS_dom"/>
</dbReference>
<evidence type="ECO:0000256" key="5">
    <source>
        <dbReference type="SAM" id="SignalP"/>
    </source>
</evidence>
<dbReference type="eggNOG" id="COG1450">
    <property type="taxonomic scope" value="Bacteria"/>
</dbReference>
<reference evidence="7 8" key="1">
    <citation type="journal article" date="2012" name="J. Bacteriol.">
        <title>Genome sequence of proteorhodopsin-containing sea ice bacterium Glaciecola punicea ACAM 611T.</title>
        <authorList>
            <person name="Qin Q.-L."/>
            <person name="Xie B.-B."/>
            <person name="Shu Y.-L."/>
            <person name="Rong J.-C."/>
            <person name="Zhao D.-L."/>
            <person name="Zhang X.-Y."/>
            <person name="Chen X.-L."/>
            <person name="Zhou B.-C."/>
            <person name="Zhanga Y.-Z."/>
        </authorList>
    </citation>
    <scope>NUCLEOTIDE SEQUENCE [LARGE SCALE GENOMIC DNA]</scope>
    <source>
        <strain evidence="7 8">ACAM 611</strain>
    </source>
</reference>
<dbReference type="Proteomes" id="UP000053586">
    <property type="component" value="Unassembled WGS sequence"/>
</dbReference>
<evidence type="ECO:0000259" key="6">
    <source>
        <dbReference type="Pfam" id="PF00263"/>
    </source>
</evidence>
<sequence>MISIIFRLIVLITIFSLTACTSTRTFETSNNTPKRQHQTSTAETLLSMDSNSIIRNSIEALNKGELEKASAGFNKALMMDTGNSYLQFLNAITYHLMAKRGDSSKYALAEQGYDLAIKFDRSNWLARYQLGLLKLDNRQFAQAQQVLSEALLYNNRDGDLLYSTVVASYFSKDLVTASGVLSKLMELEGKTERVLRTQAMLSASLGDSQDASRQLQEYSNKYNADDTSNLTKRLSDWNNFYQQYKRGVNAGLFEKDIQKNNSDQILKTDARDSQNDKSENSVVVFDAEQDVIEESEIPLNSNSRMVIVDVVILRTEETVGSTKGLNILSGLKLQFGALGEEGSAAYNRSRTNTTLTDDDSLSTSISNSIVSSITVPALNYSLNIFNSSNDRSEVLARPTLVASFGERSTFFSGSEIEAAAVSNGDGGAISIQKEIGIKLSILPTQLEGGLIGLNIEAERTFLKAPSGSVQFEFKLETSKTSVNANVFLRSGETLLLSGLSEKESQIVRDGVPFLQDIPVIQYLFSEKSTVDFEKSVLILVTPRLPNYVYQENITDGSGNRSGTVSELQAKYSDWFKPSPNWASVFNHMQSNSLYREFRTGDVTMEKWQSQQSFSDRIKKAASFLYY</sequence>
<keyword evidence="3" id="KW-0472">Membrane</keyword>
<dbReference type="Pfam" id="PF00263">
    <property type="entry name" value="Secretin"/>
    <property type="match status" value="1"/>
</dbReference>
<protein>
    <recommendedName>
        <fullName evidence="6">Type II/III secretion system secretin-like domain-containing protein</fullName>
    </recommendedName>
</protein>
<evidence type="ECO:0000313" key="7">
    <source>
        <dbReference type="EMBL" id="GAB56088.1"/>
    </source>
</evidence>
<name>H5TCR1_9ALTE</name>
<accession>H5TCR1</accession>
<evidence type="ECO:0000256" key="1">
    <source>
        <dbReference type="ARBA" id="ARBA00004370"/>
    </source>
</evidence>
<evidence type="ECO:0000256" key="4">
    <source>
        <dbReference type="RuleBase" id="RU004003"/>
    </source>
</evidence>
<dbReference type="InterPro" id="IPR050810">
    <property type="entry name" value="Bact_Secretion_Sys_Channel"/>
</dbReference>
<evidence type="ECO:0000256" key="3">
    <source>
        <dbReference type="ARBA" id="ARBA00023136"/>
    </source>
</evidence>
<dbReference type="PROSITE" id="PS51257">
    <property type="entry name" value="PROKAR_LIPOPROTEIN"/>
    <property type="match status" value="1"/>
</dbReference>
<dbReference type="PRINTS" id="PR00811">
    <property type="entry name" value="BCTERIALGSPD"/>
</dbReference>
<dbReference type="EMBL" id="BAET01000020">
    <property type="protein sequence ID" value="GAB56088.1"/>
    <property type="molecule type" value="Genomic_DNA"/>
</dbReference>
<dbReference type="GO" id="GO:0009306">
    <property type="term" value="P:protein secretion"/>
    <property type="evidence" value="ECO:0007669"/>
    <property type="project" value="InterPro"/>
</dbReference>
<comment type="similarity">
    <text evidence="4">Belongs to the bacterial secretin family.</text>
</comment>
<dbReference type="GO" id="GO:0015627">
    <property type="term" value="C:type II protein secretion system complex"/>
    <property type="evidence" value="ECO:0007669"/>
    <property type="project" value="TreeGrafter"/>
</dbReference>
<feature type="signal peptide" evidence="5">
    <location>
        <begin position="1"/>
        <end position="19"/>
    </location>
</feature>
<organism evidence="7 8">
    <name type="scientific">Glaciecola punicea ACAM 611</name>
    <dbReference type="NCBI Taxonomy" id="1121923"/>
    <lineage>
        <taxon>Bacteria</taxon>
        <taxon>Pseudomonadati</taxon>
        <taxon>Pseudomonadota</taxon>
        <taxon>Gammaproteobacteria</taxon>
        <taxon>Alteromonadales</taxon>
        <taxon>Alteromonadaceae</taxon>
        <taxon>Glaciecola</taxon>
    </lineage>
</organism>
<comment type="caution">
    <text evidence="7">The sequence shown here is derived from an EMBL/GenBank/DDBJ whole genome shotgun (WGS) entry which is preliminary data.</text>
</comment>
<comment type="subcellular location">
    <subcellularLocation>
        <location evidence="1">Membrane</location>
    </subcellularLocation>
</comment>
<reference evidence="7 8" key="2">
    <citation type="journal article" date="2017" name="Antonie Van Leeuwenhoek">
        <title>Rhizobium rhizosphaerae sp. nov., a novel species isolated from rice rhizosphere.</title>
        <authorList>
            <person name="Zhao J.J."/>
            <person name="Zhang J."/>
            <person name="Zhang R.J."/>
            <person name="Zhang C.W."/>
            <person name="Yin H.Q."/>
            <person name="Zhang X.X."/>
        </authorList>
    </citation>
    <scope>NUCLEOTIDE SEQUENCE [LARGE SCALE GENOMIC DNA]</scope>
    <source>
        <strain evidence="7 8">ACAM 611</strain>
    </source>
</reference>
<proteinExistence type="inferred from homology"/>
<dbReference type="SUPFAM" id="SSF48452">
    <property type="entry name" value="TPR-like"/>
    <property type="match status" value="1"/>
</dbReference>
<feature type="chain" id="PRO_5003597921" description="Type II/III secretion system secretin-like domain-containing protein" evidence="5">
    <location>
        <begin position="20"/>
        <end position="626"/>
    </location>
</feature>
<keyword evidence="2 5" id="KW-0732">Signal</keyword>
<dbReference type="PANTHER" id="PTHR30332">
    <property type="entry name" value="PROBABLE GENERAL SECRETION PATHWAY PROTEIN D"/>
    <property type="match status" value="1"/>
</dbReference>
<dbReference type="InterPro" id="IPR011990">
    <property type="entry name" value="TPR-like_helical_dom_sf"/>
</dbReference>
<dbReference type="Gene3D" id="1.25.40.10">
    <property type="entry name" value="Tetratricopeptide repeat domain"/>
    <property type="match status" value="1"/>
</dbReference>
<evidence type="ECO:0000256" key="2">
    <source>
        <dbReference type="ARBA" id="ARBA00022729"/>
    </source>
</evidence>